<evidence type="ECO:0000313" key="12">
    <source>
        <dbReference type="Proteomes" id="UP001233314"/>
    </source>
</evidence>
<dbReference type="Pfam" id="PF03734">
    <property type="entry name" value="YkuD"/>
    <property type="match status" value="1"/>
</dbReference>
<dbReference type="EMBL" id="JAUQTA010000001">
    <property type="protein sequence ID" value="MDO7867145.1"/>
    <property type="molecule type" value="Genomic_DNA"/>
</dbReference>
<keyword evidence="5" id="KW-0378">Hydrolase</keyword>
<dbReference type="PROSITE" id="PS52029">
    <property type="entry name" value="LD_TPASE"/>
    <property type="match status" value="1"/>
</dbReference>
<evidence type="ECO:0000259" key="10">
    <source>
        <dbReference type="PROSITE" id="PS52029"/>
    </source>
</evidence>
<evidence type="ECO:0000256" key="2">
    <source>
        <dbReference type="ARBA" id="ARBA00005992"/>
    </source>
</evidence>
<keyword evidence="4 11" id="KW-0808">Transferase</keyword>
<dbReference type="CDD" id="cd16913">
    <property type="entry name" value="YkuD_like"/>
    <property type="match status" value="1"/>
</dbReference>
<dbReference type="PANTHER" id="PTHR30582">
    <property type="entry name" value="L,D-TRANSPEPTIDASE"/>
    <property type="match status" value="1"/>
</dbReference>
<keyword evidence="12" id="KW-1185">Reference proteome</keyword>
<evidence type="ECO:0000256" key="5">
    <source>
        <dbReference type="ARBA" id="ARBA00022801"/>
    </source>
</evidence>
<evidence type="ECO:0000313" key="11">
    <source>
        <dbReference type="EMBL" id="MDO7867145.1"/>
    </source>
</evidence>
<evidence type="ECO:0000256" key="8">
    <source>
        <dbReference type="ARBA" id="ARBA00023316"/>
    </source>
</evidence>
<comment type="pathway">
    <text evidence="1 9">Cell wall biogenesis; peptidoglycan biosynthesis.</text>
</comment>
<organism evidence="11 12">
    <name type="scientific">Nocardioides jiangxiensis</name>
    <dbReference type="NCBI Taxonomy" id="3064524"/>
    <lineage>
        <taxon>Bacteria</taxon>
        <taxon>Bacillati</taxon>
        <taxon>Actinomycetota</taxon>
        <taxon>Actinomycetes</taxon>
        <taxon>Propionibacteriales</taxon>
        <taxon>Nocardioidaceae</taxon>
        <taxon>Nocardioides</taxon>
    </lineage>
</organism>
<dbReference type="SUPFAM" id="SSF141523">
    <property type="entry name" value="L,D-transpeptidase catalytic domain-like"/>
    <property type="match status" value="1"/>
</dbReference>
<keyword evidence="7 9" id="KW-0573">Peptidoglycan synthesis</keyword>
<dbReference type="Proteomes" id="UP001233314">
    <property type="component" value="Unassembled WGS sequence"/>
</dbReference>
<feature type="active site" description="Proton donor/acceptor" evidence="9">
    <location>
        <position position="214"/>
    </location>
</feature>
<dbReference type="Gene3D" id="2.40.440.10">
    <property type="entry name" value="L,D-transpeptidase catalytic domain-like"/>
    <property type="match status" value="1"/>
</dbReference>
<dbReference type="PANTHER" id="PTHR30582:SF24">
    <property type="entry name" value="L,D-TRANSPEPTIDASE ERFK_SRFK-RELATED"/>
    <property type="match status" value="1"/>
</dbReference>
<evidence type="ECO:0000256" key="7">
    <source>
        <dbReference type="ARBA" id="ARBA00022984"/>
    </source>
</evidence>
<keyword evidence="6 9" id="KW-0133">Cell shape</keyword>
<evidence type="ECO:0000256" key="3">
    <source>
        <dbReference type="ARBA" id="ARBA00022676"/>
    </source>
</evidence>
<dbReference type="InterPro" id="IPR038063">
    <property type="entry name" value="Transpep_catalytic_dom"/>
</dbReference>
<gene>
    <name evidence="11" type="ORF">Q5722_02080</name>
</gene>
<dbReference type="GO" id="GO:0016740">
    <property type="term" value="F:transferase activity"/>
    <property type="evidence" value="ECO:0007669"/>
    <property type="project" value="UniProtKB-KW"/>
</dbReference>
<feature type="domain" description="L,D-TPase catalytic" evidence="10">
    <location>
        <begin position="135"/>
        <end position="253"/>
    </location>
</feature>
<dbReference type="InterPro" id="IPR005490">
    <property type="entry name" value="LD_TPept_cat_dom"/>
</dbReference>
<keyword evidence="3" id="KW-0328">Glycosyltransferase</keyword>
<comment type="caution">
    <text evidence="11">The sequence shown here is derived from an EMBL/GenBank/DDBJ whole genome shotgun (WGS) entry which is preliminary data.</text>
</comment>
<evidence type="ECO:0000256" key="9">
    <source>
        <dbReference type="PROSITE-ProRule" id="PRU01373"/>
    </source>
</evidence>
<sequence>MTSVIIAVVACGLLAFALFTVQEHRKDTAKPADYAAALRDKGFATTHTRTPRAPRDPYPNQATTGLVVHPNRTVGLYDAPAGKPFAKLNPMEFGDSWFPAIARAGGWLQIMLPSKPNGSTGWVRAGLMATGHTPYVIRVHLKSTQLELYKDRILMGAWRVAVGAPKTPTPTGRTFVLGQFTDPAQSFSPVILPLGTHSATLDSFGGGPGTVAIHGWNDPKVFGHAVSHGCVRVPKEALFQLRQVPIGTLVMIDGN</sequence>
<proteinExistence type="inferred from homology"/>
<accession>A0ABT9AXN8</accession>
<protein>
    <submittedName>
        <fullName evidence="11">L,D-transpeptidase</fullName>
        <ecNumber evidence="11">2.-.-.-</ecNumber>
    </submittedName>
</protein>
<dbReference type="InterPro" id="IPR050979">
    <property type="entry name" value="LD-transpeptidase"/>
</dbReference>
<evidence type="ECO:0000256" key="6">
    <source>
        <dbReference type="ARBA" id="ARBA00022960"/>
    </source>
</evidence>
<reference evidence="11 12" key="1">
    <citation type="submission" date="2023-07" db="EMBL/GenBank/DDBJ databases">
        <title>Nocardioides sp. nov WY-20 isolated from soil.</title>
        <authorList>
            <person name="Liu B."/>
            <person name="Wan Y."/>
        </authorList>
    </citation>
    <scope>NUCLEOTIDE SEQUENCE [LARGE SCALE GENOMIC DNA]</scope>
    <source>
        <strain evidence="11 12">WY-20</strain>
    </source>
</reference>
<evidence type="ECO:0000256" key="1">
    <source>
        <dbReference type="ARBA" id="ARBA00004752"/>
    </source>
</evidence>
<evidence type="ECO:0000256" key="4">
    <source>
        <dbReference type="ARBA" id="ARBA00022679"/>
    </source>
</evidence>
<feature type="active site" description="Nucleophile" evidence="9">
    <location>
        <position position="230"/>
    </location>
</feature>
<keyword evidence="8 9" id="KW-0961">Cell wall biogenesis/degradation</keyword>
<name>A0ABT9AXN8_9ACTN</name>
<comment type="similarity">
    <text evidence="2">Belongs to the YkuD family.</text>
</comment>
<dbReference type="RefSeq" id="WP_305026550.1">
    <property type="nucleotide sequence ID" value="NZ_JAUQTA010000001.1"/>
</dbReference>
<dbReference type="EC" id="2.-.-.-" evidence="11"/>